<evidence type="ECO:0000313" key="2">
    <source>
        <dbReference type="EMBL" id="KAK4121370.1"/>
    </source>
</evidence>
<dbReference type="Proteomes" id="UP001302602">
    <property type="component" value="Unassembled WGS sequence"/>
</dbReference>
<accession>A0AAN6Z0U3</accession>
<dbReference type="GeneID" id="87822609"/>
<sequence length="58" mass="6227">MPLMKVETDNLSVGEFVVAVLMPGSIVRLGVSSRWACTNIMKSVTSGRCLDPGCVSRQ</sequence>
<keyword evidence="1" id="KW-0812">Transmembrane</keyword>
<keyword evidence="3" id="KW-1185">Reference proteome</keyword>
<evidence type="ECO:0000313" key="3">
    <source>
        <dbReference type="Proteomes" id="UP001302602"/>
    </source>
</evidence>
<keyword evidence="1" id="KW-1133">Transmembrane helix</keyword>
<proteinExistence type="predicted"/>
<comment type="caution">
    <text evidence="2">The sequence shown here is derived from an EMBL/GenBank/DDBJ whole genome shotgun (WGS) entry which is preliminary data.</text>
</comment>
<feature type="transmembrane region" description="Helical" evidence="1">
    <location>
        <begin position="12"/>
        <end position="31"/>
    </location>
</feature>
<protein>
    <submittedName>
        <fullName evidence="2">Uncharacterized protein</fullName>
    </submittedName>
</protein>
<dbReference type="AlphaFoldDB" id="A0AAN6Z0U3"/>
<keyword evidence="1" id="KW-0472">Membrane</keyword>
<reference evidence="2" key="2">
    <citation type="submission" date="2023-05" db="EMBL/GenBank/DDBJ databases">
        <authorList>
            <consortium name="Lawrence Berkeley National Laboratory"/>
            <person name="Steindorff A."/>
            <person name="Hensen N."/>
            <person name="Bonometti L."/>
            <person name="Westerberg I."/>
            <person name="Brannstrom I.O."/>
            <person name="Guillou S."/>
            <person name="Cros-Aarteil S."/>
            <person name="Calhoun S."/>
            <person name="Haridas S."/>
            <person name="Kuo A."/>
            <person name="Mondo S."/>
            <person name="Pangilinan J."/>
            <person name="Riley R."/>
            <person name="Labutti K."/>
            <person name="Andreopoulos B."/>
            <person name="Lipzen A."/>
            <person name="Chen C."/>
            <person name="Yanf M."/>
            <person name="Daum C."/>
            <person name="Ng V."/>
            <person name="Clum A."/>
            <person name="Ohm R."/>
            <person name="Martin F."/>
            <person name="Silar P."/>
            <person name="Natvig D."/>
            <person name="Lalanne C."/>
            <person name="Gautier V."/>
            <person name="Ament-Velasquez S.L."/>
            <person name="Kruys A."/>
            <person name="Hutchinson M.I."/>
            <person name="Powell A.J."/>
            <person name="Barry K."/>
            <person name="Miller A.N."/>
            <person name="Grigoriev I.V."/>
            <person name="Debuchy R."/>
            <person name="Gladieux P."/>
            <person name="Thoren M.H."/>
            <person name="Johannesson H."/>
        </authorList>
    </citation>
    <scope>NUCLEOTIDE SEQUENCE</scope>
    <source>
        <strain evidence="2">CBS 731.68</strain>
    </source>
</reference>
<reference evidence="2" key="1">
    <citation type="journal article" date="2023" name="Mol. Phylogenet. Evol.">
        <title>Genome-scale phylogeny and comparative genomics of the fungal order Sordariales.</title>
        <authorList>
            <person name="Hensen N."/>
            <person name="Bonometti L."/>
            <person name="Westerberg I."/>
            <person name="Brannstrom I.O."/>
            <person name="Guillou S."/>
            <person name="Cros-Aarteil S."/>
            <person name="Calhoun S."/>
            <person name="Haridas S."/>
            <person name="Kuo A."/>
            <person name="Mondo S."/>
            <person name="Pangilinan J."/>
            <person name="Riley R."/>
            <person name="LaButti K."/>
            <person name="Andreopoulos B."/>
            <person name="Lipzen A."/>
            <person name="Chen C."/>
            <person name="Yan M."/>
            <person name="Daum C."/>
            <person name="Ng V."/>
            <person name="Clum A."/>
            <person name="Steindorff A."/>
            <person name="Ohm R.A."/>
            <person name="Martin F."/>
            <person name="Silar P."/>
            <person name="Natvig D.O."/>
            <person name="Lalanne C."/>
            <person name="Gautier V."/>
            <person name="Ament-Velasquez S.L."/>
            <person name="Kruys A."/>
            <person name="Hutchinson M.I."/>
            <person name="Powell A.J."/>
            <person name="Barry K."/>
            <person name="Miller A.N."/>
            <person name="Grigoriev I.V."/>
            <person name="Debuchy R."/>
            <person name="Gladieux P."/>
            <person name="Hiltunen Thoren M."/>
            <person name="Johannesson H."/>
        </authorList>
    </citation>
    <scope>NUCLEOTIDE SEQUENCE</scope>
    <source>
        <strain evidence="2">CBS 731.68</strain>
    </source>
</reference>
<evidence type="ECO:0000256" key="1">
    <source>
        <dbReference type="SAM" id="Phobius"/>
    </source>
</evidence>
<organism evidence="2 3">
    <name type="scientific">Parathielavia appendiculata</name>
    <dbReference type="NCBI Taxonomy" id="2587402"/>
    <lineage>
        <taxon>Eukaryota</taxon>
        <taxon>Fungi</taxon>
        <taxon>Dikarya</taxon>
        <taxon>Ascomycota</taxon>
        <taxon>Pezizomycotina</taxon>
        <taxon>Sordariomycetes</taxon>
        <taxon>Sordariomycetidae</taxon>
        <taxon>Sordariales</taxon>
        <taxon>Chaetomiaceae</taxon>
        <taxon>Parathielavia</taxon>
    </lineage>
</organism>
<dbReference type="RefSeq" id="XP_062645141.1">
    <property type="nucleotide sequence ID" value="XM_062785843.1"/>
</dbReference>
<dbReference type="EMBL" id="MU853234">
    <property type="protein sequence ID" value="KAK4121370.1"/>
    <property type="molecule type" value="Genomic_DNA"/>
</dbReference>
<name>A0AAN6Z0U3_9PEZI</name>
<gene>
    <name evidence="2" type="ORF">N657DRAFT_127283</name>
</gene>